<evidence type="ECO:0000256" key="1">
    <source>
        <dbReference type="ARBA" id="ARBA00006442"/>
    </source>
</evidence>
<dbReference type="Proteomes" id="UP000223968">
    <property type="component" value="Unassembled WGS sequence"/>
</dbReference>
<dbReference type="InterPro" id="IPR036188">
    <property type="entry name" value="FAD/NAD-bd_sf"/>
</dbReference>
<sequence length="418" mass="45305">MAADTESETRKRIVILGGSYSGVSTAHYLLKYVIPKLPERPSYQVVLVSASAKAVCRPACPRALISDDMFPQEKLFVRTDIAFEQYPKYSFRFINGTATELDHGNRTVSIDLGTDGASETIDYYALVIATGASTSSPLLGLTRDDEFLRTKWIAFRQALPNAKSIVIAGGGPAGVETAGELGEFLNGRAGFFSSKLENPKVPITVVTAGSRILPFLRLSLAQKAESYLAQVGVTVVINARVTAVSPPGAGTEDVSSKATLTLEDGKTIDADLYIPATGMRPNTCFLHEDLKTEEGRVDTNAVTLRVDKAGPRVYALGDVSSHARPAIHNLPNSIPVLCANLKRDLLLAAGNEESAAGIDREFKEDTRETQLVPIGKTKGVGALMGYQTPSFFVWLLKGRDYWLWMAERWWSGNMIAKG</sequence>
<proteinExistence type="inferred from homology"/>
<comment type="similarity">
    <text evidence="1">Belongs to the FAD-dependent oxidoreductase family.</text>
</comment>
<dbReference type="PANTHER" id="PTHR43735:SF3">
    <property type="entry name" value="FERROPTOSIS SUPPRESSOR PROTEIN 1"/>
    <property type="match status" value="1"/>
</dbReference>
<dbReference type="EMBL" id="PDNB01000057">
    <property type="protein sequence ID" value="PGH12481.1"/>
    <property type="molecule type" value="Genomic_DNA"/>
</dbReference>
<dbReference type="STRING" id="1447875.A0A2B7XUN8"/>
<evidence type="ECO:0000256" key="3">
    <source>
        <dbReference type="ARBA" id="ARBA00022827"/>
    </source>
</evidence>
<evidence type="ECO:0000256" key="2">
    <source>
        <dbReference type="ARBA" id="ARBA00022630"/>
    </source>
</evidence>
<dbReference type="InterPro" id="IPR023753">
    <property type="entry name" value="FAD/NAD-binding_dom"/>
</dbReference>
<protein>
    <recommendedName>
        <fullName evidence="5">FAD/NAD(P)-binding domain-containing protein</fullName>
    </recommendedName>
</protein>
<dbReference type="PANTHER" id="PTHR43735">
    <property type="entry name" value="APOPTOSIS-INDUCING FACTOR 1"/>
    <property type="match status" value="1"/>
</dbReference>
<evidence type="ECO:0000256" key="4">
    <source>
        <dbReference type="ARBA" id="ARBA00023002"/>
    </source>
</evidence>
<dbReference type="PRINTS" id="PR00368">
    <property type="entry name" value="FADPNR"/>
</dbReference>
<dbReference type="Pfam" id="PF07992">
    <property type="entry name" value="Pyr_redox_2"/>
    <property type="match status" value="1"/>
</dbReference>
<dbReference type="GO" id="GO:0050660">
    <property type="term" value="F:flavin adenine dinucleotide binding"/>
    <property type="evidence" value="ECO:0007669"/>
    <property type="project" value="TreeGrafter"/>
</dbReference>
<feature type="domain" description="FAD/NAD(P)-binding" evidence="5">
    <location>
        <begin position="12"/>
        <end position="324"/>
    </location>
</feature>
<evidence type="ECO:0000313" key="7">
    <source>
        <dbReference type="Proteomes" id="UP000223968"/>
    </source>
</evidence>
<keyword evidence="4" id="KW-0560">Oxidoreductase</keyword>
<dbReference type="PRINTS" id="PR00469">
    <property type="entry name" value="PNDRDTASEII"/>
</dbReference>
<keyword evidence="7" id="KW-1185">Reference proteome</keyword>
<dbReference type="GO" id="GO:0004174">
    <property type="term" value="F:electron-transferring-flavoprotein dehydrogenase activity"/>
    <property type="evidence" value="ECO:0007669"/>
    <property type="project" value="TreeGrafter"/>
</dbReference>
<gene>
    <name evidence="6" type="ORF">AJ79_04225</name>
</gene>
<dbReference type="SUPFAM" id="SSF51905">
    <property type="entry name" value="FAD/NAD(P)-binding domain"/>
    <property type="match status" value="1"/>
</dbReference>
<evidence type="ECO:0000313" key="6">
    <source>
        <dbReference type="EMBL" id="PGH12481.1"/>
    </source>
</evidence>
<name>A0A2B7XUN8_9EURO</name>
<dbReference type="AlphaFoldDB" id="A0A2B7XUN8"/>
<keyword evidence="2" id="KW-0285">Flavoprotein</keyword>
<dbReference type="Gene3D" id="3.50.50.100">
    <property type="match status" value="1"/>
</dbReference>
<reference evidence="6 7" key="1">
    <citation type="submission" date="2017-10" db="EMBL/GenBank/DDBJ databases">
        <title>Comparative genomics in systemic dimorphic fungi from Ajellomycetaceae.</title>
        <authorList>
            <person name="Munoz J.F."/>
            <person name="Mcewen J.G."/>
            <person name="Clay O.K."/>
            <person name="Cuomo C.A."/>
        </authorList>
    </citation>
    <scope>NUCLEOTIDE SEQUENCE [LARGE SCALE GENOMIC DNA]</scope>
    <source>
        <strain evidence="6 7">UAMH5409</strain>
    </source>
</reference>
<dbReference type="GO" id="GO:0005737">
    <property type="term" value="C:cytoplasm"/>
    <property type="evidence" value="ECO:0007669"/>
    <property type="project" value="TreeGrafter"/>
</dbReference>
<dbReference type="OrthoDB" id="202203at2759"/>
<keyword evidence="3" id="KW-0274">FAD</keyword>
<accession>A0A2B7XUN8</accession>
<evidence type="ECO:0000259" key="5">
    <source>
        <dbReference type="Pfam" id="PF07992"/>
    </source>
</evidence>
<organism evidence="6 7">
    <name type="scientific">Helicocarpus griseus UAMH5409</name>
    <dbReference type="NCBI Taxonomy" id="1447875"/>
    <lineage>
        <taxon>Eukaryota</taxon>
        <taxon>Fungi</taxon>
        <taxon>Dikarya</taxon>
        <taxon>Ascomycota</taxon>
        <taxon>Pezizomycotina</taxon>
        <taxon>Eurotiomycetes</taxon>
        <taxon>Eurotiomycetidae</taxon>
        <taxon>Onygenales</taxon>
        <taxon>Ajellomycetaceae</taxon>
        <taxon>Helicocarpus</taxon>
    </lineage>
</organism>
<comment type="caution">
    <text evidence="6">The sequence shown here is derived from an EMBL/GenBank/DDBJ whole genome shotgun (WGS) entry which is preliminary data.</text>
</comment>